<dbReference type="AlphaFoldDB" id="A0A5S4F1M2"/>
<evidence type="ECO:0000313" key="1">
    <source>
        <dbReference type="EMBL" id="TMQ74583.1"/>
    </source>
</evidence>
<reference evidence="1 2" key="1">
    <citation type="submission" date="2019-04" db="EMBL/GenBank/DDBJ databases">
        <title>A novel phosphate-accumulating bacterium identified in bioreactor for phosphate removal from wastewater.</title>
        <authorList>
            <person name="Kotlyarov R.Y."/>
            <person name="Beletsky A.V."/>
            <person name="Kallistova A.Y."/>
            <person name="Dorofeev A.G."/>
            <person name="Nikolaev Y.Y."/>
            <person name="Pimenov N.V."/>
            <person name="Ravin N.V."/>
            <person name="Mardanov A.V."/>
        </authorList>
    </citation>
    <scope>NUCLEOTIDE SEQUENCE [LARGE SCALE GENOMIC DNA]</scope>
    <source>
        <strain evidence="1 2">Bin19</strain>
    </source>
</reference>
<gene>
    <name evidence="1" type="ORF">ACCUM_4239</name>
</gene>
<keyword evidence="2" id="KW-1185">Reference proteome</keyword>
<organism evidence="1 2">
    <name type="scientific">Candidatus Accumulibacter phosphatis</name>
    <dbReference type="NCBI Taxonomy" id="327160"/>
    <lineage>
        <taxon>Bacteria</taxon>
        <taxon>Pseudomonadati</taxon>
        <taxon>Pseudomonadota</taxon>
        <taxon>Betaproteobacteria</taxon>
        <taxon>Candidatus Accumulibacter</taxon>
    </lineage>
</organism>
<dbReference type="EMBL" id="SWAD01000182">
    <property type="protein sequence ID" value="TMQ74583.1"/>
    <property type="molecule type" value="Genomic_DNA"/>
</dbReference>
<name>A0A5S4F1M2_9PROT</name>
<evidence type="ECO:0000313" key="2">
    <source>
        <dbReference type="Proteomes" id="UP000306324"/>
    </source>
</evidence>
<proteinExistence type="predicted"/>
<protein>
    <submittedName>
        <fullName evidence="1">Uncharacterized protein</fullName>
    </submittedName>
</protein>
<sequence length="41" mass="4645">MPCDQSGHVALDDLPDRLRNAYFCARALVGQWHYLYSTSAC</sequence>
<dbReference type="Proteomes" id="UP000306324">
    <property type="component" value="Unassembled WGS sequence"/>
</dbReference>
<accession>A0A5S4F1M2</accession>
<comment type="caution">
    <text evidence="1">The sequence shown here is derived from an EMBL/GenBank/DDBJ whole genome shotgun (WGS) entry which is preliminary data.</text>
</comment>